<evidence type="ECO:0008006" key="4">
    <source>
        <dbReference type="Google" id="ProtNLM"/>
    </source>
</evidence>
<proteinExistence type="predicted"/>
<evidence type="ECO:0000313" key="2">
    <source>
        <dbReference type="EMBL" id="QOY91771.1"/>
    </source>
</evidence>
<accession>A0A7S7NXS7</accession>
<dbReference type="RefSeq" id="WP_194453425.1">
    <property type="nucleotide sequence ID" value="NZ_CP063849.1"/>
</dbReference>
<evidence type="ECO:0000256" key="1">
    <source>
        <dbReference type="SAM" id="SignalP"/>
    </source>
</evidence>
<keyword evidence="1" id="KW-0732">Signal</keyword>
<gene>
    <name evidence="2" type="ORF">IRI77_18065</name>
</gene>
<sequence length="118" mass="12625">MTARLLLSFCLPLSLYGQCAAPANGLSTAFTCTVTAERLIAPVKVYLAERVKGGEIEAGKGRVVAHNKAETVAVWITEGKNGEIKLRVEVRPADSAPLLGESADAARALQRYLMRALQ</sequence>
<dbReference type="EMBL" id="CP063849">
    <property type="protein sequence ID" value="QOY91771.1"/>
    <property type="molecule type" value="Genomic_DNA"/>
</dbReference>
<dbReference type="AlphaFoldDB" id="A0A7S7NXS7"/>
<protein>
    <recommendedName>
        <fullName evidence="4">DUF3568 family protein</fullName>
    </recommendedName>
</protein>
<name>A0A7S7NXS7_PALFE</name>
<dbReference type="Proteomes" id="UP000593892">
    <property type="component" value="Chromosome"/>
</dbReference>
<reference evidence="2 3" key="1">
    <citation type="submission" date="2020-10" db="EMBL/GenBank/DDBJ databases">
        <title>Complete genome sequence of Paludibaculum fermentans P105T, a facultatively anaerobic acidobacterium capable of dissimilatory Fe(III) reduction.</title>
        <authorList>
            <person name="Dedysh S.N."/>
            <person name="Beletsky A.V."/>
            <person name="Kulichevskaya I.S."/>
            <person name="Mardanov A.V."/>
            <person name="Ravin N.V."/>
        </authorList>
    </citation>
    <scope>NUCLEOTIDE SEQUENCE [LARGE SCALE GENOMIC DNA]</scope>
    <source>
        <strain evidence="2 3">P105</strain>
    </source>
</reference>
<feature type="chain" id="PRO_5032758231" description="DUF3568 family protein" evidence="1">
    <location>
        <begin position="21"/>
        <end position="118"/>
    </location>
</feature>
<organism evidence="2 3">
    <name type="scientific">Paludibaculum fermentans</name>
    <dbReference type="NCBI Taxonomy" id="1473598"/>
    <lineage>
        <taxon>Bacteria</taxon>
        <taxon>Pseudomonadati</taxon>
        <taxon>Acidobacteriota</taxon>
        <taxon>Terriglobia</taxon>
        <taxon>Bryobacterales</taxon>
        <taxon>Bryobacteraceae</taxon>
        <taxon>Paludibaculum</taxon>
    </lineage>
</organism>
<dbReference type="KEGG" id="pfer:IRI77_18065"/>
<evidence type="ECO:0000313" key="3">
    <source>
        <dbReference type="Proteomes" id="UP000593892"/>
    </source>
</evidence>
<feature type="signal peptide" evidence="1">
    <location>
        <begin position="1"/>
        <end position="20"/>
    </location>
</feature>
<keyword evidence="3" id="KW-1185">Reference proteome</keyword>